<dbReference type="InterPro" id="IPR052893">
    <property type="entry name" value="TCS_response_regulator"/>
</dbReference>
<evidence type="ECO:0000313" key="3">
    <source>
        <dbReference type="EMBL" id="MBL0743163.1"/>
    </source>
</evidence>
<name>A0ABS1KUK0_9BACT</name>
<feature type="domain" description="Response regulatory" evidence="2">
    <location>
        <begin position="5"/>
        <end position="125"/>
    </location>
</feature>
<sequence length="132" mass="14494">MESLSILLVEDDPDDVELMRDALLEKDIAFNLDVVKQGDAVIPFLKSCKKFPNVILLDLNLPKLHGREVLVKLKEDADLKHIPVVILTTSSAQSEKEYCLEAGATEFLTKPTTVEGFASCIASILEIAGVKI</sequence>
<dbReference type="PANTHER" id="PTHR44520">
    <property type="entry name" value="RESPONSE REGULATOR RCP1-RELATED"/>
    <property type="match status" value="1"/>
</dbReference>
<reference evidence="3 4" key="1">
    <citation type="submission" date="2021-01" db="EMBL/GenBank/DDBJ databases">
        <title>Chryseolinea sp. Jin1 Genome sequencing and assembly.</title>
        <authorList>
            <person name="Kim I."/>
        </authorList>
    </citation>
    <scope>NUCLEOTIDE SEQUENCE [LARGE SCALE GENOMIC DNA]</scope>
    <source>
        <strain evidence="3 4">Jin1</strain>
    </source>
</reference>
<dbReference type="Gene3D" id="3.40.50.2300">
    <property type="match status" value="1"/>
</dbReference>
<dbReference type="InterPro" id="IPR011006">
    <property type="entry name" value="CheY-like_superfamily"/>
</dbReference>
<dbReference type="RefSeq" id="WP_202012229.1">
    <property type="nucleotide sequence ID" value="NZ_JAERRB010000006.1"/>
</dbReference>
<dbReference type="CDD" id="cd17557">
    <property type="entry name" value="REC_Rcp-like"/>
    <property type="match status" value="1"/>
</dbReference>
<keyword evidence="4" id="KW-1185">Reference proteome</keyword>
<dbReference type="PROSITE" id="PS50110">
    <property type="entry name" value="RESPONSE_REGULATORY"/>
    <property type="match status" value="1"/>
</dbReference>
<keyword evidence="1" id="KW-0597">Phosphoprotein</keyword>
<gene>
    <name evidence="3" type="ORF">JI741_18170</name>
</gene>
<evidence type="ECO:0000256" key="1">
    <source>
        <dbReference type="PROSITE-ProRule" id="PRU00169"/>
    </source>
</evidence>
<evidence type="ECO:0000259" key="2">
    <source>
        <dbReference type="PROSITE" id="PS50110"/>
    </source>
</evidence>
<dbReference type="SMART" id="SM00448">
    <property type="entry name" value="REC"/>
    <property type="match status" value="1"/>
</dbReference>
<dbReference type="SUPFAM" id="SSF52172">
    <property type="entry name" value="CheY-like"/>
    <property type="match status" value="1"/>
</dbReference>
<dbReference type="InterPro" id="IPR001789">
    <property type="entry name" value="Sig_transdc_resp-reg_receiver"/>
</dbReference>
<protein>
    <submittedName>
        <fullName evidence="3">Response regulator</fullName>
    </submittedName>
</protein>
<organism evidence="3 4">
    <name type="scientific">Chryseolinea lacunae</name>
    <dbReference type="NCBI Taxonomy" id="2801331"/>
    <lineage>
        <taxon>Bacteria</taxon>
        <taxon>Pseudomonadati</taxon>
        <taxon>Bacteroidota</taxon>
        <taxon>Cytophagia</taxon>
        <taxon>Cytophagales</taxon>
        <taxon>Fulvivirgaceae</taxon>
        <taxon>Chryseolinea</taxon>
    </lineage>
</organism>
<dbReference type="Pfam" id="PF00072">
    <property type="entry name" value="Response_reg"/>
    <property type="match status" value="1"/>
</dbReference>
<dbReference type="Proteomes" id="UP000613030">
    <property type="component" value="Unassembled WGS sequence"/>
</dbReference>
<comment type="caution">
    <text evidence="3">The sequence shown here is derived from an EMBL/GenBank/DDBJ whole genome shotgun (WGS) entry which is preliminary data.</text>
</comment>
<dbReference type="EMBL" id="JAERRB010000006">
    <property type="protein sequence ID" value="MBL0743163.1"/>
    <property type="molecule type" value="Genomic_DNA"/>
</dbReference>
<dbReference type="PANTHER" id="PTHR44520:SF2">
    <property type="entry name" value="RESPONSE REGULATOR RCP1"/>
    <property type="match status" value="1"/>
</dbReference>
<feature type="modified residue" description="4-aspartylphosphate" evidence="1">
    <location>
        <position position="58"/>
    </location>
</feature>
<accession>A0ABS1KUK0</accession>
<proteinExistence type="predicted"/>
<evidence type="ECO:0000313" key="4">
    <source>
        <dbReference type="Proteomes" id="UP000613030"/>
    </source>
</evidence>